<proteinExistence type="predicted"/>
<dbReference type="Proteomes" id="UP001152622">
    <property type="component" value="Chromosome 6"/>
</dbReference>
<dbReference type="AlphaFoldDB" id="A0A9Q1FF15"/>
<gene>
    <name evidence="2" type="ORF">SKAU_G00197510</name>
</gene>
<protein>
    <submittedName>
        <fullName evidence="2">Uncharacterized protein</fullName>
    </submittedName>
</protein>
<evidence type="ECO:0000313" key="2">
    <source>
        <dbReference type="EMBL" id="KAJ8356957.1"/>
    </source>
</evidence>
<keyword evidence="3" id="KW-1185">Reference proteome</keyword>
<evidence type="ECO:0000313" key="3">
    <source>
        <dbReference type="Proteomes" id="UP001152622"/>
    </source>
</evidence>
<name>A0A9Q1FF15_SYNKA</name>
<comment type="caution">
    <text evidence="2">The sequence shown here is derived from an EMBL/GenBank/DDBJ whole genome shotgun (WGS) entry which is preliminary data.</text>
</comment>
<organism evidence="2 3">
    <name type="scientific">Synaphobranchus kaupii</name>
    <name type="common">Kaup's arrowtooth eel</name>
    <dbReference type="NCBI Taxonomy" id="118154"/>
    <lineage>
        <taxon>Eukaryota</taxon>
        <taxon>Metazoa</taxon>
        <taxon>Chordata</taxon>
        <taxon>Craniata</taxon>
        <taxon>Vertebrata</taxon>
        <taxon>Euteleostomi</taxon>
        <taxon>Actinopterygii</taxon>
        <taxon>Neopterygii</taxon>
        <taxon>Teleostei</taxon>
        <taxon>Anguilliformes</taxon>
        <taxon>Synaphobranchidae</taxon>
        <taxon>Synaphobranchus</taxon>
    </lineage>
</organism>
<evidence type="ECO:0000256" key="1">
    <source>
        <dbReference type="SAM" id="MobiDB-lite"/>
    </source>
</evidence>
<accession>A0A9Q1FF15</accession>
<feature type="region of interest" description="Disordered" evidence="1">
    <location>
        <begin position="18"/>
        <end position="45"/>
    </location>
</feature>
<sequence length="231" mass="27550">MGKCGGVNRKQPCIAQAGEASGIQGRVENHSAIRPNVAEARQEERREKRIKWPKFNEAGEWRRLDEHLSELLQKTLRGPVEAKLNLFSEILYEECSGRYGEVTSRKTAARIKGRREKEIEDLVASRRQLRKRWRKAEEREKEGLKALWDDIRERLANLRRSECIRQRRRKRKEKERANFFRNPFRFARGLLEEKTERWRYPKKIWRNTFVFSTATLQGLTRWAPQAMYPSP</sequence>
<dbReference type="EMBL" id="JAINUF010000006">
    <property type="protein sequence ID" value="KAJ8356957.1"/>
    <property type="molecule type" value="Genomic_DNA"/>
</dbReference>
<reference evidence="2" key="1">
    <citation type="journal article" date="2023" name="Science">
        <title>Genome structures resolve the early diversification of teleost fishes.</title>
        <authorList>
            <person name="Parey E."/>
            <person name="Louis A."/>
            <person name="Montfort J."/>
            <person name="Bouchez O."/>
            <person name="Roques C."/>
            <person name="Iampietro C."/>
            <person name="Lluch J."/>
            <person name="Castinel A."/>
            <person name="Donnadieu C."/>
            <person name="Desvignes T."/>
            <person name="Floi Bucao C."/>
            <person name="Jouanno E."/>
            <person name="Wen M."/>
            <person name="Mejri S."/>
            <person name="Dirks R."/>
            <person name="Jansen H."/>
            <person name="Henkel C."/>
            <person name="Chen W.J."/>
            <person name="Zahm M."/>
            <person name="Cabau C."/>
            <person name="Klopp C."/>
            <person name="Thompson A.W."/>
            <person name="Robinson-Rechavi M."/>
            <person name="Braasch I."/>
            <person name="Lecointre G."/>
            <person name="Bobe J."/>
            <person name="Postlethwait J.H."/>
            <person name="Berthelot C."/>
            <person name="Roest Crollius H."/>
            <person name="Guiguen Y."/>
        </authorList>
    </citation>
    <scope>NUCLEOTIDE SEQUENCE</scope>
    <source>
        <strain evidence="2">WJC10195</strain>
    </source>
</reference>